<feature type="compositionally biased region" description="Polar residues" evidence="1">
    <location>
        <begin position="1"/>
        <end position="11"/>
    </location>
</feature>
<organism evidence="2 3">
    <name type="scientific">Colletotrichum godetiae</name>
    <dbReference type="NCBI Taxonomy" id="1209918"/>
    <lineage>
        <taxon>Eukaryota</taxon>
        <taxon>Fungi</taxon>
        <taxon>Dikarya</taxon>
        <taxon>Ascomycota</taxon>
        <taxon>Pezizomycotina</taxon>
        <taxon>Sordariomycetes</taxon>
        <taxon>Hypocreomycetidae</taxon>
        <taxon>Glomerellales</taxon>
        <taxon>Glomerellaceae</taxon>
        <taxon>Colletotrichum</taxon>
        <taxon>Colletotrichum acutatum species complex</taxon>
    </lineage>
</organism>
<gene>
    <name evidence="2" type="ORF">BDP55DRAFT_626498</name>
</gene>
<dbReference type="GeneID" id="85456164"/>
<feature type="region of interest" description="Disordered" evidence="1">
    <location>
        <begin position="1"/>
        <end position="77"/>
    </location>
</feature>
<dbReference type="Proteomes" id="UP001224890">
    <property type="component" value="Unassembled WGS sequence"/>
</dbReference>
<accession>A0AAJ0B180</accession>
<keyword evidence="3" id="KW-1185">Reference proteome</keyword>
<proteinExistence type="predicted"/>
<sequence>METRTMRSQPPHQRRSNERPLPLLYGASPDVDSARPHPHLTPRTPVPFGASQDSSTAADLPSWAQAVQGPEPQRSWQTMTTPYGVQKEPAIMKRDFFAKAVEQPSGAPGSNEAPNRVHFHWPSTTLNLTTEHKPSLPRWWVMTTQFGVASPCRIPRSSHWRAPSLLLCRMKLRKSHNPNMPARRRTSDILRKIRTINVCVHKCFVVRCVRPLPSAAWAEKVYLTGLRAYQGAKPKSLRTQCRWGETNPRLSACRHAVVK</sequence>
<dbReference type="EMBL" id="JAHMHR010000003">
    <property type="protein sequence ID" value="KAK1699802.1"/>
    <property type="molecule type" value="Genomic_DNA"/>
</dbReference>
<evidence type="ECO:0000313" key="3">
    <source>
        <dbReference type="Proteomes" id="UP001224890"/>
    </source>
</evidence>
<evidence type="ECO:0000313" key="2">
    <source>
        <dbReference type="EMBL" id="KAK1699802.1"/>
    </source>
</evidence>
<reference evidence="2" key="1">
    <citation type="submission" date="2021-06" db="EMBL/GenBank/DDBJ databases">
        <title>Comparative genomics, transcriptomics and evolutionary studies reveal genomic signatures of adaptation to plant cell wall in hemibiotrophic fungi.</title>
        <authorList>
            <consortium name="DOE Joint Genome Institute"/>
            <person name="Baroncelli R."/>
            <person name="Diaz J.F."/>
            <person name="Benocci T."/>
            <person name="Peng M."/>
            <person name="Battaglia E."/>
            <person name="Haridas S."/>
            <person name="Andreopoulos W."/>
            <person name="Labutti K."/>
            <person name="Pangilinan J."/>
            <person name="Floch G.L."/>
            <person name="Makela M.R."/>
            <person name="Henrissat B."/>
            <person name="Grigoriev I.V."/>
            <person name="Crouch J.A."/>
            <person name="De Vries R.P."/>
            <person name="Sukno S.A."/>
            <person name="Thon M.R."/>
        </authorList>
    </citation>
    <scope>NUCLEOTIDE SEQUENCE</scope>
    <source>
        <strain evidence="2">CBS 193.32</strain>
    </source>
</reference>
<dbReference type="RefSeq" id="XP_060435559.1">
    <property type="nucleotide sequence ID" value="XM_060571638.1"/>
</dbReference>
<dbReference type="AlphaFoldDB" id="A0AAJ0B180"/>
<evidence type="ECO:0000256" key="1">
    <source>
        <dbReference type="SAM" id="MobiDB-lite"/>
    </source>
</evidence>
<protein>
    <submittedName>
        <fullName evidence="2">Uncharacterized protein</fullName>
    </submittedName>
</protein>
<comment type="caution">
    <text evidence="2">The sequence shown here is derived from an EMBL/GenBank/DDBJ whole genome shotgun (WGS) entry which is preliminary data.</text>
</comment>
<name>A0AAJ0B180_9PEZI</name>